<comment type="caution">
    <text evidence="3">The sequence shown here is derived from an EMBL/GenBank/DDBJ whole genome shotgun (WGS) entry which is preliminary data.</text>
</comment>
<evidence type="ECO:0000259" key="1">
    <source>
        <dbReference type="SMART" id="SM00471"/>
    </source>
</evidence>
<dbReference type="InterPro" id="IPR003607">
    <property type="entry name" value="HD/PDEase_dom"/>
</dbReference>
<proteinExistence type="predicted"/>
<sequence>MNKEEAMALVRENVKNENLIKHMIAVEACMRALARHFDEDEDLWGLTGLLHDIDYDSTKDSPDRHGLVGAFMLEEKGVDERIVYAVKAHPGHRECRSKMDKALYASDPITGLIVAAALMHPTKRIGNIDADFVLRRFKEKRFAAGANREQIKSCEDLNLSLEEFTGVCLQAMQGIAVDLGL</sequence>
<dbReference type="InterPro" id="IPR006675">
    <property type="entry name" value="HDIG_dom"/>
</dbReference>
<evidence type="ECO:0000313" key="3">
    <source>
        <dbReference type="EMBL" id="TET80899.1"/>
    </source>
</evidence>
<gene>
    <name evidence="3" type="ORF">E3J38_04825</name>
    <name evidence="2" type="ORF">E3J62_11255</name>
</gene>
<dbReference type="SUPFAM" id="SSF109604">
    <property type="entry name" value="HD-domain/PDEase-like"/>
    <property type="match status" value="1"/>
</dbReference>
<dbReference type="Pfam" id="PF01966">
    <property type="entry name" value="HD"/>
    <property type="match status" value="1"/>
</dbReference>
<dbReference type="PANTHER" id="PTHR38659">
    <property type="entry name" value="METAL-DEPENDENT PHOSPHOHYDROLASE"/>
    <property type="match status" value="1"/>
</dbReference>
<dbReference type="PANTHER" id="PTHR38659:SF1">
    <property type="entry name" value="METAL DEPENDENT PHOSPHOHYDROLASE"/>
    <property type="match status" value="1"/>
</dbReference>
<dbReference type="NCBIfam" id="TIGR00277">
    <property type="entry name" value="HDIG"/>
    <property type="match status" value="1"/>
</dbReference>
<dbReference type="AlphaFoldDB" id="A0A523XPQ4"/>
<dbReference type="InterPro" id="IPR006674">
    <property type="entry name" value="HD_domain"/>
</dbReference>
<name>A0A523XPQ4_UNCT6</name>
<dbReference type="EMBL" id="SOJN01000138">
    <property type="protein sequence ID" value="TET44098.1"/>
    <property type="molecule type" value="Genomic_DNA"/>
</dbReference>
<dbReference type="EMBL" id="SOIP01000290">
    <property type="protein sequence ID" value="TET80899.1"/>
    <property type="molecule type" value="Genomic_DNA"/>
</dbReference>
<evidence type="ECO:0000313" key="2">
    <source>
        <dbReference type="EMBL" id="TET44098.1"/>
    </source>
</evidence>
<reference evidence="4 5" key="1">
    <citation type="submission" date="2019-03" db="EMBL/GenBank/DDBJ databases">
        <title>Metabolic potential of uncultured bacteria and archaea associated with petroleum seepage in deep-sea sediments.</title>
        <authorList>
            <person name="Dong X."/>
            <person name="Hubert C."/>
        </authorList>
    </citation>
    <scope>NUCLEOTIDE SEQUENCE [LARGE SCALE GENOMIC DNA]</scope>
    <source>
        <strain evidence="3">E29_bin36</strain>
        <strain evidence="2">E44_bin18</strain>
    </source>
</reference>
<dbReference type="Proteomes" id="UP000315525">
    <property type="component" value="Unassembled WGS sequence"/>
</dbReference>
<evidence type="ECO:0000313" key="4">
    <source>
        <dbReference type="Proteomes" id="UP000315525"/>
    </source>
</evidence>
<feature type="domain" description="HD/PDEase" evidence="1">
    <location>
        <begin position="15"/>
        <end position="131"/>
    </location>
</feature>
<protein>
    <submittedName>
        <fullName evidence="3">HDIG domain-containing protein</fullName>
    </submittedName>
</protein>
<evidence type="ECO:0000313" key="5">
    <source>
        <dbReference type="Proteomes" id="UP000315534"/>
    </source>
</evidence>
<accession>A0A523XPQ4</accession>
<dbReference type="Proteomes" id="UP000315534">
    <property type="component" value="Unassembled WGS sequence"/>
</dbReference>
<dbReference type="SMART" id="SM00471">
    <property type="entry name" value="HDc"/>
    <property type="match status" value="1"/>
</dbReference>
<organism evidence="3 5">
    <name type="scientific">candidate division TA06 bacterium</name>
    <dbReference type="NCBI Taxonomy" id="2250710"/>
    <lineage>
        <taxon>Bacteria</taxon>
        <taxon>Bacteria division TA06</taxon>
    </lineage>
</organism>
<dbReference type="Gene3D" id="1.10.3210.10">
    <property type="entry name" value="Hypothetical protein af1432"/>
    <property type="match status" value="1"/>
</dbReference>
<dbReference type="CDD" id="cd00077">
    <property type="entry name" value="HDc"/>
    <property type="match status" value="1"/>
</dbReference>